<feature type="transmembrane region" description="Helical" evidence="1">
    <location>
        <begin position="31"/>
        <end position="50"/>
    </location>
</feature>
<dbReference type="Pfam" id="PF00892">
    <property type="entry name" value="EamA"/>
    <property type="match status" value="2"/>
</dbReference>
<feature type="transmembrane region" description="Helical" evidence="1">
    <location>
        <begin position="62"/>
        <end position="82"/>
    </location>
</feature>
<feature type="transmembrane region" description="Helical" evidence="1">
    <location>
        <begin position="178"/>
        <end position="197"/>
    </location>
</feature>
<dbReference type="GeneID" id="77466452"/>
<feature type="domain" description="EamA" evidence="2">
    <location>
        <begin position="8"/>
        <end position="134"/>
    </location>
</feature>
<dbReference type="EMBL" id="CP028103">
    <property type="protein sequence ID" value="AVQ29773.1"/>
    <property type="molecule type" value="Genomic_DNA"/>
</dbReference>
<dbReference type="PANTHER" id="PTHR22911:SF102">
    <property type="entry name" value="MEMBRANE PROTEIN"/>
    <property type="match status" value="1"/>
</dbReference>
<dbReference type="Proteomes" id="UP000241238">
    <property type="component" value="Chromosome"/>
</dbReference>
<feature type="transmembrane region" description="Helical" evidence="1">
    <location>
        <begin position="240"/>
        <end position="259"/>
    </location>
</feature>
<dbReference type="SUPFAM" id="SSF103481">
    <property type="entry name" value="Multidrug resistance efflux transporter EmrE"/>
    <property type="match status" value="2"/>
</dbReference>
<feature type="transmembrane region" description="Helical" evidence="1">
    <location>
        <begin position="94"/>
        <end position="111"/>
    </location>
</feature>
<feature type="transmembrane region" description="Helical" evidence="1">
    <location>
        <begin position="7"/>
        <end position="25"/>
    </location>
</feature>
<keyword evidence="1" id="KW-0472">Membrane</keyword>
<feature type="transmembrane region" description="Helical" evidence="1">
    <location>
        <begin position="265"/>
        <end position="284"/>
    </location>
</feature>
<dbReference type="Gene3D" id="1.10.3730.20">
    <property type="match status" value="2"/>
</dbReference>
<sequence length="290" mass="31404">MGGKLKNISAMLIFGTIGIFVKNIELASSEIALLRGIIGGIVLIIVSILVKNKISFKDIKSNLLLLLLSGGAIGLNWIFLFQAYKYTTISNATLSYYFAPVFVMLLSPVILKEKLTAKKIFCVVCAMLGMICIVGNSNGGAEGRNDFLGIVYGLTAAAFYASVILMNKFLKNLKSLETTYIQLILAAVVLMPYVFTVEGFNIFRIPASSIPYILILGMVHTGLAYLLYFSSLKELKGQTIAVLSYIDPISAVIISAIFLREKMGLLQIAGGILILGSTFVSELTKNKGGE</sequence>
<keyword evidence="1" id="KW-1133">Transmembrane helix</keyword>
<accession>A0ABM6U0N7</accession>
<evidence type="ECO:0000259" key="2">
    <source>
        <dbReference type="Pfam" id="PF00892"/>
    </source>
</evidence>
<evidence type="ECO:0000313" key="4">
    <source>
        <dbReference type="Proteomes" id="UP000241238"/>
    </source>
</evidence>
<name>A0ABM6U0N7_FUSVA</name>
<dbReference type="PANTHER" id="PTHR22911">
    <property type="entry name" value="ACYL-MALONYL CONDENSING ENZYME-RELATED"/>
    <property type="match status" value="1"/>
</dbReference>
<keyword evidence="4" id="KW-1185">Reference proteome</keyword>
<feature type="transmembrane region" description="Helical" evidence="1">
    <location>
        <begin position="209"/>
        <end position="228"/>
    </location>
</feature>
<dbReference type="InterPro" id="IPR000620">
    <property type="entry name" value="EamA_dom"/>
</dbReference>
<organism evidence="3 4">
    <name type="scientific">Fusobacterium varium ATCC 27725</name>
    <dbReference type="NCBI Taxonomy" id="469618"/>
    <lineage>
        <taxon>Bacteria</taxon>
        <taxon>Fusobacteriati</taxon>
        <taxon>Fusobacteriota</taxon>
        <taxon>Fusobacteriia</taxon>
        <taxon>Fusobacteriales</taxon>
        <taxon>Fusobacteriaceae</taxon>
        <taxon>Fusobacterium</taxon>
    </lineage>
</organism>
<dbReference type="RefSeq" id="WP_005951065.1">
    <property type="nucleotide sequence ID" value="NZ_CP028103.1"/>
</dbReference>
<reference evidence="4" key="1">
    <citation type="journal article" date="2018" name="MSphere">
        <title>Fusobacterium Genomics Using MinION and Illumina Sequencing Enables Genome Completion and Correction.</title>
        <authorList>
            <person name="Todd S.M."/>
            <person name="Settlage R.E."/>
            <person name="Lahmers K.K."/>
            <person name="Slade D.J."/>
        </authorList>
    </citation>
    <scope>NUCLEOTIDE SEQUENCE [LARGE SCALE GENOMIC DNA]</scope>
    <source>
        <strain evidence="4">ATCC 27725</strain>
    </source>
</reference>
<keyword evidence="1" id="KW-0812">Transmembrane</keyword>
<evidence type="ECO:0000313" key="3">
    <source>
        <dbReference type="EMBL" id="AVQ29773.1"/>
    </source>
</evidence>
<dbReference type="InterPro" id="IPR037185">
    <property type="entry name" value="EmrE-like"/>
</dbReference>
<evidence type="ECO:0000256" key="1">
    <source>
        <dbReference type="SAM" id="Phobius"/>
    </source>
</evidence>
<feature type="transmembrane region" description="Helical" evidence="1">
    <location>
        <begin position="120"/>
        <end position="141"/>
    </location>
</feature>
<gene>
    <name evidence="3" type="ORF">C4N18_00490</name>
</gene>
<protein>
    <submittedName>
        <fullName evidence="3">EamA/RhaT family transporter</fullName>
    </submittedName>
</protein>
<proteinExistence type="predicted"/>
<feature type="transmembrane region" description="Helical" evidence="1">
    <location>
        <begin position="147"/>
        <end position="166"/>
    </location>
</feature>
<feature type="domain" description="EamA" evidence="2">
    <location>
        <begin position="148"/>
        <end position="280"/>
    </location>
</feature>